<evidence type="ECO:0000313" key="5">
    <source>
        <dbReference type="Proteomes" id="UP001209412"/>
    </source>
</evidence>
<keyword evidence="5" id="KW-1185">Reference proteome</keyword>
<sequence>MAAFALATTAHAASFNCSQAGSRVEATICADTRLSRLDEVLTQDYQYTMASDIGDGARKDLRSTQRAWVQSRNRCTDAECIRAAYAARIDQVCGNYPVLSGVSASCTSAEDALAGFGNSPTPAPSPYQALPQPQSAPSQPANRPNGAPIDVVVSRHAQQIASLGFSRAQLQSRIYLKEDLVNPYQKYVTLEQYLALMYELPNVTKVATINAGGRDGFSVKVLGQPSAGFLFRFEGGEAFLSDMVKGDEATHLETADDEFQAALIFMQIANAAIERARQP</sequence>
<feature type="compositionally biased region" description="Low complexity" evidence="1">
    <location>
        <begin position="126"/>
        <end position="141"/>
    </location>
</feature>
<evidence type="ECO:0000313" key="4">
    <source>
        <dbReference type="EMBL" id="MDQ6410286.1"/>
    </source>
</evidence>
<protein>
    <submittedName>
        <fullName evidence="4">Lysozyme inhibitor LprI family protein</fullName>
    </submittedName>
</protein>
<dbReference type="PANTHER" id="PTHR37549:SF1">
    <property type="entry name" value="LIPOPROTEIN LPRI"/>
    <property type="match status" value="1"/>
</dbReference>
<proteinExistence type="predicted"/>
<dbReference type="InterPro" id="IPR052755">
    <property type="entry name" value="Lysozyme_Inhibitor_LprI"/>
</dbReference>
<evidence type="ECO:0000313" key="6">
    <source>
        <dbReference type="Proteomes" id="UP001242288"/>
    </source>
</evidence>
<comment type="caution">
    <text evidence="4">The sequence shown here is derived from an EMBL/GenBank/DDBJ whole genome shotgun (WGS) entry which is preliminary data.</text>
</comment>
<organism evidence="4 6">
    <name type="scientific">Paraburkholderia madseniana</name>
    <dbReference type="NCBI Taxonomy" id="2599607"/>
    <lineage>
        <taxon>Bacteria</taxon>
        <taxon>Pseudomonadati</taxon>
        <taxon>Pseudomonadota</taxon>
        <taxon>Betaproteobacteria</taxon>
        <taxon>Burkholderiales</taxon>
        <taxon>Burkholderiaceae</taxon>
        <taxon>Paraburkholderia</taxon>
    </lineage>
</organism>
<evidence type="ECO:0000256" key="1">
    <source>
        <dbReference type="SAM" id="MobiDB-lite"/>
    </source>
</evidence>
<dbReference type="Pfam" id="PF07007">
    <property type="entry name" value="LprI"/>
    <property type="match status" value="1"/>
</dbReference>
<evidence type="ECO:0000259" key="2">
    <source>
        <dbReference type="Pfam" id="PF07007"/>
    </source>
</evidence>
<dbReference type="Proteomes" id="UP001242288">
    <property type="component" value="Unassembled WGS sequence"/>
</dbReference>
<dbReference type="InterPro" id="IPR009739">
    <property type="entry name" value="LprI-like_N"/>
</dbReference>
<dbReference type="Proteomes" id="UP001209412">
    <property type="component" value="Unassembled WGS sequence"/>
</dbReference>
<reference evidence="4" key="1">
    <citation type="submission" date="2022-06" db="EMBL/GenBank/DDBJ databases">
        <title>PHB producers.</title>
        <authorList>
            <person name="Besaury L."/>
        </authorList>
    </citation>
    <scope>NUCLEOTIDE SEQUENCE</scope>
    <source>
        <strain evidence="4 5">SEWS6</strain>
    </source>
</reference>
<feature type="domain" description="Lysozyme inhibitor LprI-like N-terminal" evidence="2">
    <location>
        <begin position="18"/>
        <end position="82"/>
    </location>
</feature>
<dbReference type="Gene3D" id="1.20.1270.180">
    <property type="match status" value="1"/>
</dbReference>
<name>A0AAP5EQ80_9BURK</name>
<dbReference type="EMBL" id="JAPKHW010000021">
    <property type="protein sequence ID" value="MCX4148468.1"/>
    <property type="molecule type" value="Genomic_DNA"/>
</dbReference>
<feature type="region of interest" description="Disordered" evidence="1">
    <location>
        <begin position="117"/>
        <end position="148"/>
    </location>
</feature>
<gene>
    <name evidence="4" type="ORF">NIE36_24175</name>
    <name evidence="3" type="ORF">OSB80_24255</name>
</gene>
<evidence type="ECO:0000313" key="3">
    <source>
        <dbReference type="EMBL" id="MCX4148468.1"/>
    </source>
</evidence>
<dbReference type="AlphaFoldDB" id="A0AAP5EQ80"/>
<dbReference type="RefSeq" id="WP_266259544.1">
    <property type="nucleotide sequence ID" value="NZ_JAMXWF010000021.1"/>
</dbReference>
<dbReference type="EMBL" id="JAMXWF010000021">
    <property type="protein sequence ID" value="MDQ6410286.1"/>
    <property type="molecule type" value="Genomic_DNA"/>
</dbReference>
<dbReference type="PANTHER" id="PTHR37549">
    <property type="entry name" value="LIPOPROTEIN LPRI"/>
    <property type="match status" value="1"/>
</dbReference>
<dbReference type="GO" id="GO:0005576">
    <property type="term" value="C:extracellular region"/>
    <property type="evidence" value="ECO:0007669"/>
    <property type="project" value="TreeGrafter"/>
</dbReference>
<accession>A0AAP5EQ80</accession>